<gene>
    <name evidence="4" type="ORF">I5803_11330</name>
</gene>
<dbReference type="RefSeq" id="WP_196986465.1">
    <property type="nucleotide sequence ID" value="NZ_JADWYS010000001.1"/>
</dbReference>
<evidence type="ECO:0000313" key="5">
    <source>
        <dbReference type="Proteomes" id="UP000651050"/>
    </source>
</evidence>
<reference evidence="4" key="1">
    <citation type="submission" date="2020-11" db="EMBL/GenBank/DDBJ databases">
        <title>Bacterial whole genome sequence for Caenimonas sp. DR4.4.</title>
        <authorList>
            <person name="Le V."/>
            <person name="Ko S.-R."/>
            <person name="Ahn C.-Y."/>
            <person name="Oh H.-M."/>
        </authorList>
    </citation>
    <scope>NUCLEOTIDE SEQUENCE</scope>
    <source>
        <strain evidence="4">DR4.4</strain>
    </source>
</reference>
<keyword evidence="1" id="KW-0808">Transferase</keyword>
<keyword evidence="2" id="KW-0012">Acyltransferase</keyword>
<dbReference type="EMBL" id="JADWYS010000001">
    <property type="protein sequence ID" value="MBG9388613.1"/>
    <property type="molecule type" value="Genomic_DNA"/>
</dbReference>
<accession>A0A931H528</accession>
<dbReference type="Gene3D" id="3.40.630.30">
    <property type="match status" value="1"/>
</dbReference>
<dbReference type="SUPFAM" id="SSF55729">
    <property type="entry name" value="Acyl-CoA N-acyltransferases (Nat)"/>
    <property type="match status" value="1"/>
</dbReference>
<protein>
    <submittedName>
        <fullName evidence="4">GNAT family N-acetyltransferase</fullName>
    </submittedName>
</protein>
<name>A0A931H528_9BURK</name>
<dbReference type="InterPro" id="IPR016181">
    <property type="entry name" value="Acyl_CoA_acyltransferase"/>
</dbReference>
<dbReference type="GO" id="GO:0016747">
    <property type="term" value="F:acyltransferase activity, transferring groups other than amino-acyl groups"/>
    <property type="evidence" value="ECO:0007669"/>
    <property type="project" value="InterPro"/>
</dbReference>
<dbReference type="InterPro" id="IPR050680">
    <property type="entry name" value="YpeA/RimI_acetyltransf"/>
</dbReference>
<keyword evidence="5" id="KW-1185">Reference proteome</keyword>
<dbReference type="Pfam" id="PF24553">
    <property type="entry name" value="Rv0428c_C"/>
    <property type="match status" value="1"/>
</dbReference>
<comment type="caution">
    <text evidence="4">The sequence shown here is derived from an EMBL/GenBank/DDBJ whole genome shotgun (WGS) entry which is preliminary data.</text>
</comment>
<dbReference type="PANTHER" id="PTHR43420">
    <property type="entry name" value="ACETYLTRANSFERASE"/>
    <property type="match status" value="1"/>
</dbReference>
<evidence type="ECO:0000256" key="2">
    <source>
        <dbReference type="ARBA" id="ARBA00023315"/>
    </source>
</evidence>
<organism evidence="4 5">
    <name type="scientific">Caenimonas aquaedulcis</name>
    <dbReference type="NCBI Taxonomy" id="2793270"/>
    <lineage>
        <taxon>Bacteria</taxon>
        <taxon>Pseudomonadati</taxon>
        <taxon>Pseudomonadota</taxon>
        <taxon>Betaproteobacteria</taxon>
        <taxon>Burkholderiales</taxon>
        <taxon>Comamonadaceae</taxon>
        <taxon>Caenimonas</taxon>
    </lineage>
</organism>
<dbReference type="InterPro" id="IPR056935">
    <property type="entry name" value="Rv0428c-like_C"/>
</dbReference>
<proteinExistence type="predicted"/>
<dbReference type="Proteomes" id="UP000651050">
    <property type="component" value="Unassembled WGS sequence"/>
</dbReference>
<sequence>MGADDIAAIERATVAAVSPTAQEELAGWLLPFDAGVVNRAKSAVPLSHDPPALDLIAAIESRYLERGMRPLLRLPAVAAFDACRDALARRGWAETGKPVHVQVAPAAGVRAFTREPPADTDSRPDPGWASVFLGEGFDPVAGASRVAILSRAPDALFASVRENDDTVAAGMGAYSHGWASVHGMRTAQRCRGRGLAGRVLAALAHGALARGMERMFLQVEAGNDAAISLYRRAGFATAWNYSYWTPR</sequence>
<dbReference type="PROSITE" id="PS51186">
    <property type="entry name" value="GNAT"/>
    <property type="match status" value="1"/>
</dbReference>
<evidence type="ECO:0000259" key="3">
    <source>
        <dbReference type="PROSITE" id="PS51186"/>
    </source>
</evidence>
<dbReference type="InterPro" id="IPR000182">
    <property type="entry name" value="GNAT_dom"/>
</dbReference>
<dbReference type="AlphaFoldDB" id="A0A931H528"/>
<evidence type="ECO:0000313" key="4">
    <source>
        <dbReference type="EMBL" id="MBG9388613.1"/>
    </source>
</evidence>
<feature type="domain" description="N-acetyltransferase" evidence="3">
    <location>
        <begin position="99"/>
        <end position="247"/>
    </location>
</feature>
<evidence type="ECO:0000256" key="1">
    <source>
        <dbReference type="ARBA" id="ARBA00022679"/>
    </source>
</evidence>